<sequence length="121" mass="14211">MPWTKNDYPAAFKNETSKVRNKAIEIANALLREDYDEGRAISIGLTQAREYYEDDAKNRIHYKVKNEDDHWKLMQSGKKQAIFKEKNKKDLLDKAKPYVTDHDGILFIYHVDGSLEDTLYK</sequence>
<name>A0ABQ4KJ12_9BACI</name>
<accession>A0ABQ4KJ12</accession>
<dbReference type="RefSeq" id="WP_158321730.1">
    <property type="nucleotide sequence ID" value="NZ_BORB01000017.1"/>
</dbReference>
<gene>
    <name evidence="1" type="ORF">J8TS2_22720</name>
</gene>
<dbReference type="EMBL" id="BORB01000017">
    <property type="protein sequence ID" value="GIN57953.1"/>
    <property type="molecule type" value="Genomic_DNA"/>
</dbReference>
<protein>
    <recommendedName>
        <fullName evidence="3">DUF2188 domain-containing protein</fullName>
    </recommendedName>
</protein>
<organism evidence="1 2">
    <name type="scientific">Lederbergia ruris</name>
    <dbReference type="NCBI Taxonomy" id="217495"/>
    <lineage>
        <taxon>Bacteria</taxon>
        <taxon>Bacillati</taxon>
        <taxon>Bacillota</taxon>
        <taxon>Bacilli</taxon>
        <taxon>Bacillales</taxon>
        <taxon>Bacillaceae</taxon>
        <taxon>Lederbergia</taxon>
    </lineage>
</organism>
<reference evidence="1 2" key="1">
    <citation type="submission" date="2021-03" db="EMBL/GenBank/DDBJ databases">
        <title>Antimicrobial resistance genes in bacteria isolated from Japanese honey, and their potential for conferring macrolide and lincosamide resistance in the American foulbrood pathogen Paenibacillus larvae.</title>
        <authorList>
            <person name="Okamoto M."/>
            <person name="Kumagai M."/>
            <person name="Kanamori H."/>
            <person name="Takamatsu D."/>
        </authorList>
    </citation>
    <scope>NUCLEOTIDE SEQUENCE [LARGE SCALE GENOMIC DNA]</scope>
    <source>
        <strain evidence="1 2">J8TS2</strain>
    </source>
</reference>
<evidence type="ECO:0000313" key="1">
    <source>
        <dbReference type="EMBL" id="GIN57953.1"/>
    </source>
</evidence>
<evidence type="ECO:0000313" key="2">
    <source>
        <dbReference type="Proteomes" id="UP000679950"/>
    </source>
</evidence>
<dbReference type="Proteomes" id="UP000679950">
    <property type="component" value="Unassembled WGS sequence"/>
</dbReference>
<evidence type="ECO:0008006" key="3">
    <source>
        <dbReference type="Google" id="ProtNLM"/>
    </source>
</evidence>
<proteinExistence type="predicted"/>
<keyword evidence="2" id="KW-1185">Reference proteome</keyword>
<comment type="caution">
    <text evidence="1">The sequence shown here is derived from an EMBL/GenBank/DDBJ whole genome shotgun (WGS) entry which is preliminary data.</text>
</comment>